<protein>
    <submittedName>
        <fullName evidence="1">Uncharacterized protein</fullName>
    </submittedName>
</protein>
<evidence type="ECO:0000313" key="2">
    <source>
        <dbReference type="Proteomes" id="UP000790377"/>
    </source>
</evidence>
<proteinExistence type="predicted"/>
<dbReference type="EMBL" id="MU267594">
    <property type="protein sequence ID" value="KAH7916059.1"/>
    <property type="molecule type" value="Genomic_DNA"/>
</dbReference>
<comment type="caution">
    <text evidence="1">The sequence shown here is derived from an EMBL/GenBank/DDBJ whole genome shotgun (WGS) entry which is preliminary data.</text>
</comment>
<evidence type="ECO:0000313" key="1">
    <source>
        <dbReference type="EMBL" id="KAH7916059.1"/>
    </source>
</evidence>
<dbReference type="Proteomes" id="UP000790377">
    <property type="component" value="Unassembled WGS sequence"/>
</dbReference>
<sequence>MCHWRRVRNTYKRCNHVYDLADEMIQCDSEKCKFSPMHPSTCVPPTCTSTCWQYRQFPQQYNPLIDAFCPSCMRQGKIA</sequence>
<keyword evidence="2" id="KW-1185">Reference proteome</keyword>
<gene>
    <name evidence="1" type="ORF">BJ138DRAFT_767528</name>
</gene>
<reference evidence="1" key="1">
    <citation type="journal article" date="2021" name="New Phytol.">
        <title>Evolutionary innovations through gain and loss of genes in the ectomycorrhizal Boletales.</title>
        <authorList>
            <person name="Wu G."/>
            <person name="Miyauchi S."/>
            <person name="Morin E."/>
            <person name="Kuo A."/>
            <person name="Drula E."/>
            <person name="Varga T."/>
            <person name="Kohler A."/>
            <person name="Feng B."/>
            <person name="Cao Y."/>
            <person name="Lipzen A."/>
            <person name="Daum C."/>
            <person name="Hundley H."/>
            <person name="Pangilinan J."/>
            <person name="Johnson J."/>
            <person name="Barry K."/>
            <person name="LaButti K."/>
            <person name="Ng V."/>
            <person name="Ahrendt S."/>
            <person name="Min B."/>
            <person name="Choi I.G."/>
            <person name="Park H."/>
            <person name="Plett J.M."/>
            <person name="Magnuson J."/>
            <person name="Spatafora J.W."/>
            <person name="Nagy L.G."/>
            <person name="Henrissat B."/>
            <person name="Grigoriev I.V."/>
            <person name="Yang Z.L."/>
            <person name="Xu J."/>
            <person name="Martin F.M."/>
        </authorList>
    </citation>
    <scope>NUCLEOTIDE SEQUENCE</scope>
    <source>
        <strain evidence="1">ATCC 28755</strain>
    </source>
</reference>
<accession>A0ACB8ASD1</accession>
<name>A0ACB8ASD1_9AGAM</name>
<organism evidence="1 2">
    <name type="scientific">Hygrophoropsis aurantiaca</name>
    <dbReference type="NCBI Taxonomy" id="72124"/>
    <lineage>
        <taxon>Eukaryota</taxon>
        <taxon>Fungi</taxon>
        <taxon>Dikarya</taxon>
        <taxon>Basidiomycota</taxon>
        <taxon>Agaricomycotina</taxon>
        <taxon>Agaricomycetes</taxon>
        <taxon>Agaricomycetidae</taxon>
        <taxon>Boletales</taxon>
        <taxon>Coniophorineae</taxon>
        <taxon>Hygrophoropsidaceae</taxon>
        <taxon>Hygrophoropsis</taxon>
    </lineage>
</organism>